<sequence>MKKVLRIIGLSIGGFALIVAAFCAYLSVWRMRTYAPPVTPEIHVDVTEARVALGSFSGTGIEEGSASGCV</sequence>
<evidence type="ECO:0000313" key="2">
    <source>
        <dbReference type="EMBL" id="OIN59344.1"/>
    </source>
</evidence>
<comment type="caution">
    <text evidence="2">The sequence shown here is derived from an EMBL/GenBank/DDBJ whole genome shotgun (WGS) entry which is preliminary data.</text>
</comment>
<keyword evidence="3" id="KW-1185">Reference proteome</keyword>
<dbReference type="AlphaFoldDB" id="A0A1S2VKP6"/>
<keyword evidence="1" id="KW-0472">Membrane</keyword>
<accession>A0A1S2VKP6</accession>
<dbReference type="EMBL" id="MORL01000004">
    <property type="protein sequence ID" value="OIN59344.1"/>
    <property type="molecule type" value="Genomic_DNA"/>
</dbReference>
<name>A0A1S2VKP6_9BACT</name>
<dbReference type="Proteomes" id="UP000181790">
    <property type="component" value="Unassembled WGS sequence"/>
</dbReference>
<organism evidence="2 3">
    <name type="scientific">Arsenicibacter rosenii</name>
    <dbReference type="NCBI Taxonomy" id="1750698"/>
    <lineage>
        <taxon>Bacteria</taxon>
        <taxon>Pseudomonadati</taxon>
        <taxon>Bacteroidota</taxon>
        <taxon>Cytophagia</taxon>
        <taxon>Cytophagales</taxon>
        <taxon>Spirosomataceae</taxon>
        <taxon>Arsenicibacter</taxon>
    </lineage>
</organism>
<keyword evidence="1" id="KW-0812">Transmembrane</keyword>
<feature type="transmembrane region" description="Helical" evidence="1">
    <location>
        <begin position="7"/>
        <end position="28"/>
    </location>
</feature>
<dbReference type="RefSeq" id="WP_071503027.1">
    <property type="nucleotide sequence ID" value="NZ_MORL01000004.1"/>
</dbReference>
<keyword evidence="1" id="KW-1133">Transmembrane helix</keyword>
<proteinExistence type="predicted"/>
<evidence type="ECO:0000256" key="1">
    <source>
        <dbReference type="SAM" id="Phobius"/>
    </source>
</evidence>
<protein>
    <recommendedName>
        <fullName evidence="4">Efflux transporter periplasmic adaptor subunit</fullName>
    </recommendedName>
</protein>
<evidence type="ECO:0008006" key="4">
    <source>
        <dbReference type="Google" id="ProtNLM"/>
    </source>
</evidence>
<evidence type="ECO:0000313" key="3">
    <source>
        <dbReference type="Proteomes" id="UP000181790"/>
    </source>
</evidence>
<reference evidence="2 3" key="1">
    <citation type="submission" date="2016-10" db="EMBL/GenBank/DDBJ databases">
        <title>Arsenicibacter rosenii gen. nov., sp. nov., an efficient arsenic-methylating bacterium isolated from an arsenic-contaminated paddy soil.</title>
        <authorList>
            <person name="Huang K."/>
        </authorList>
    </citation>
    <scope>NUCLEOTIDE SEQUENCE [LARGE SCALE GENOMIC DNA]</scope>
    <source>
        <strain evidence="2 3">SM-1</strain>
    </source>
</reference>
<gene>
    <name evidence="2" type="ORF">BLX24_10205</name>
</gene>